<organism evidence="5 6">
    <name type="scientific">Parvimonas parva</name>
    <dbReference type="NCBI Taxonomy" id="2769485"/>
    <lineage>
        <taxon>Bacteria</taxon>
        <taxon>Bacillati</taxon>
        <taxon>Bacillota</taxon>
        <taxon>Tissierellia</taxon>
        <taxon>Tissierellales</taxon>
        <taxon>Peptoniphilaceae</taxon>
        <taxon>Parvimonas</taxon>
    </lineage>
</organism>
<keyword evidence="1" id="KW-0175">Coiled coil</keyword>
<dbReference type="Pfam" id="PF13155">
    <property type="entry name" value="Toprim_2"/>
    <property type="match status" value="1"/>
</dbReference>
<dbReference type="PROSITE" id="PS51194">
    <property type="entry name" value="HELICASE_CTER"/>
    <property type="match status" value="1"/>
</dbReference>
<gene>
    <name evidence="5" type="ORF">IBJ83_06800</name>
</gene>
<dbReference type="InterPro" id="IPR052933">
    <property type="entry name" value="DNA_Protect_Modify"/>
</dbReference>
<feature type="region of interest" description="Disordered" evidence="2">
    <location>
        <begin position="748"/>
        <end position="822"/>
    </location>
</feature>
<feature type="domain" description="PI-PLC Y-box" evidence="3">
    <location>
        <begin position="1579"/>
        <end position="1625"/>
    </location>
</feature>
<proteinExistence type="predicted"/>
<dbReference type="InterPro" id="IPR014001">
    <property type="entry name" value="Helicase_ATP-bd"/>
</dbReference>
<feature type="compositionally biased region" description="Basic and acidic residues" evidence="2">
    <location>
        <begin position="696"/>
        <end position="709"/>
    </location>
</feature>
<accession>A0ABS1CAE5</accession>
<dbReference type="InterPro" id="IPR029063">
    <property type="entry name" value="SAM-dependent_MTases_sf"/>
</dbReference>
<evidence type="ECO:0000256" key="2">
    <source>
        <dbReference type="SAM" id="MobiDB-lite"/>
    </source>
</evidence>
<dbReference type="Pfam" id="PF00271">
    <property type="entry name" value="Helicase_C"/>
    <property type="match status" value="1"/>
</dbReference>
<feature type="domain" description="Helicase C-terminal" evidence="4">
    <location>
        <begin position="2181"/>
        <end position="2342"/>
    </location>
</feature>
<dbReference type="Proteomes" id="UP000823123">
    <property type="component" value="Unassembled WGS sequence"/>
</dbReference>
<feature type="region of interest" description="Disordered" evidence="2">
    <location>
        <begin position="690"/>
        <end position="715"/>
    </location>
</feature>
<dbReference type="InterPro" id="IPR025054">
    <property type="entry name" value="DUF3991"/>
</dbReference>
<feature type="compositionally biased region" description="Basic and acidic residues" evidence="2">
    <location>
        <begin position="790"/>
        <end position="809"/>
    </location>
</feature>
<dbReference type="Gene3D" id="3.90.580.10">
    <property type="entry name" value="Zinc finger, CHC2-type domain"/>
    <property type="match status" value="1"/>
</dbReference>
<feature type="compositionally biased region" description="Basic and acidic residues" evidence="2">
    <location>
        <begin position="769"/>
        <end position="781"/>
    </location>
</feature>
<dbReference type="Gene3D" id="3.40.50.150">
    <property type="entry name" value="Vaccinia Virus protein VP39"/>
    <property type="match status" value="1"/>
</dbReference>
<evidence type="ECO:0000313" key="6">
    <source>
        <dbReference type="Proteomes" id="UP000823123"/>
    </source>
</evidence>
<dbReference type="EMBL" id="JACVDA010000020">
    <property type="protein sequence ID" value="MBK1469021.1"/>
    <property type="molecule type" value="Genomic_DNA"/>
</dbReference>
<dbReference type="InterPro" id="IPR027417">
    <property type="entry name" value="P-loop_NTPase"/>
</dbReference>
<dbReference type="InterPro" id="IPR001650">
    <property type="entry name" value="Helicase_C-like"/>
</dbReference>
<dbReference type="SMART" id="SM00487">
    <property type="entry name" value="DEXDc"/>
    <property type="match status" value="1"/>
</dbReference>
<dbReference type="PANTHER" id="PTHR41313">
    <property type="entry name" value="ADENINE-SPECIFIC METHYLTRANSFERASE"/>
    <property type="match status" value="1"/>
</dbReference>
<dbReference type="Gene3D" id="3.40.50.300">
    <property type="entry name" value="P-loop containing nucleotide triphosphate hydrolases"/>
    <property type="match status" value="2"/>
</dbReference>
<dbReference type="InterPro" id="IPR001711">
    <property type="entry name" value="PLipase_C_Pinositol-sp_Y"/>
</dbReference>
<dbReference type="SUPFAM" id="SSF53335">
    <property type="entry name" value="S-adenosyl-L-methionine-dependent methyltransferases"/>
    <property type="match status" value="1"/>
</dbReference>
<feature type="coiled-coil region" evidence="1">
    <location>
        <begin position="2507"/>
        <end position="2541"/>
    </location>
</feature>
<dbReference type="SUPFAM" id="SSF57783">
    <property type="entry name" value="Zinc beta-ribbon"/>
    <property type="match status" value="1"/>
</dbReference>
<protein>
    <submittedName>
        <fullName evidence="5">Toprim domain-containing protein</fullName>
    </submittedName>
</protein>
<reference evidence="5 6" key="1">
    <citation type="submission" date="2020-09" db="EMBL/GenBank/DDBJ databases">
        <title>Parvimonas S3374 sp. nov.</title>
        <authorList>
            <person name="Buhl M."/>
        </authorList>
    </citation>
    <scope>NUCLEOTIDE SEQUENCE [LARGE SCALE GENOMIC DNA]</scope>
    <source>
        <strain evidence="5 6">S3374</strain>
    </source>
</reference>
<evidence type="ECO:0000313" key="5">
    <source>
        <dbReference type="EMBL" id="MBK1469021.1"/>
    </source>
</evidence>
<dbReference type="SUPFAM" id="SSF56731">
    <property type="entry name" value="DNA primase core"/>
    <property type="match status" value="1"/>
</dbReference>
<dbReference type="SMART" id="SM00490">
    <property type="entry name" value="HELICc"/>
    <property type="match status" value="1"/>
</dbReference>
<evidence type="ECO:0000259" key="4">
    <source>
        <dbReference type="PROSITE" id="PS51194"/>
    </source>
</evidence>
<dbReference type="Pfam" id="PF13154">
    <property type="entry name" value="DUF3991"/>
    <property type="match status" value="1"/>
</dbReference>
<dbReference type="PRINTS" id="PR00507">
    <property type="entry name" value="N12N6MTFRASE"/>
</dbReference>
<evidence type="ECO:0000256" key="1">
    <source>
        <dbReference type="SAM" id="Coils"/>
    </source>
</evidence>
<keyword evidence="6" id="KW-1185">Reference proteome</keyword>
<dbReference type="InterPro" id="IPR036977">
    <property type="entry name" value="DNA_primase_Znf_CHC2"/>
</dbReference>
<evidence type="ECO:0000259" key="3">
    <source>
        <dbReference type="PROSITE" id="PS50008"/>
    </source>
</evidence>
<sequence length="2690" mass="313437">MKKFHYSNEDIQKVLEIPITEVASSMGLNLIKQGNVYTTKEMDSLKIYPGTNTFFRFSTEESGNVINFVEAIQGANFNEAMKFLTDMSGFSFNKSLETNKIFEEKKDFRLPKLNKNIKRAYAYLINSRKISKEVVNEFVKLGMIREDINHNVLFIGKNKEGNPKYCTLTGTLSDVKYKGEVANSDKKYGFKLKNNSKTVLVFESPIDLLSAKTIFKARGIDNNYSYISLGGVSTLALEEFLKEEKIEKIVCFLDKDVRGIDATEKIKSIYGINYEIIDASNSYGVYKDVNEWLQNTAIKDMKFNIQSPNIEESKNLIEEDNKFDLKEFQKEIEKEILSDTSKYVDFLKVMGENSMKDINTQFMIYEVYPNATICLSKDEWNDLNRSLIQNPKPIEILEDKNIVEIYDIEETEVLDGLEDKYIPNLNKKDINLRVLDNILYINKINFNRSESEITKVEKLINFYIDKINLNLSSEQKEFFIESLKISMLNKLKLDYNPNTNLLKNTLNTVNRDALYKLNRYLNVFNRNIISNLQKIEIKVLTKDKNNDIMKLSNINTLKGEIQDERSNNKQHNIQRTESTIAIENNKNDRGRTGQLRTRYLERADNQRGRKWDMDNGTLSNRLPGLSNNSNRNSFGVRFSLPNRREYRFLWGLQHNRRNGENKNRISTENRSLDEEKRIEEYSENLRNATLDSGRNIGKDNGGENTRDELFNTEFSNDNRSRENVISSTQQRYNQIHLFDSNVDELQRTDETQQVFRPHSRNAKSSGRILENRMEQESRKLETSQVLSNNDRTRERKLEDRDNDGYRERNNVSNSPSLNIEKEKVDENSSAFFDEIKKDKIIQHNVETKQMSFTDLSNDEKIESKKEILINNGTGNDKNNIENFEINKNKDNEVDKFLNDKNNSGNYEIYKLSEHEKQIERQVEQESFIDKFNPEIDQMMDRYDVPREAAENLLRGKEDLKNLGYEPNKEKLSFARNYDLKNHIYSEYLTPSERLDKNIKAIKMLKRLENENRSPREYEQAYLADYLGWGGLADVFDETKVGGQWEIARNFLKENLSKEEYQQARESTLTAFYTPKIVIDNMYTILQNLGFNGGKILEPAMGIGNFLGNVPSDLKNNTIFRGVELDSISGRIARQLYPNAKIKIKGFEETYFSNNFFEAAIGNIPFGNIKVNDKDYNKYNFLIHDYFFAKTIDKVKKGGLIAFVTSSGTLDKKDDSVRKYISKKCEFVGALRLPDTTFKGMAGTTVTSDIIFLRKREEEKELEESFLKLDTDENGLTYNKYFVDNPNMVLGKMVKESGRFGDIVVCKSNGESLENSFKNVVENFKNFKKDFGQIDQNNNLLEDIDKEELNVDLENIKNFTFIERNNKIFYKENEELILQNLNNSDIQKIKDYIELNNSLREVIRLQSEDFDDYTIKIEQEKLNSIYDNFYKKYGSLNTRINRKLLREDSNYPLVSSIEVLEDNKFKRKSDIFFKRTIKKSIDVTNVDTPQEALILSLSEKGSVNLEYMENLCGISKEDLVENLKGEIFLDIESTFEYNEQHIKNNLQNLDKARFVSKDEYLSGDIREKIDLIDQYLLRYSYKEVESLTPEEKQEFDLLNYQKDRLERVLPKSLKANEINVELGASWIPPRYIKDFMKETFKMDFKERKSIDVHFNNFTGEWKISNKSVGQFNYVANRTYGTNRINAYNILEKSLNLQNIMIYDVDSNDKKVLNHKETILANEKQTMLNEEFKRWIFKNISRREDLEQIYNRKFNSIRPREYNGENLTFKGKNENITLKPHQLNAIARILYGGNTLLAHVVGAGKTFEMIAAAMESKRIKLCNKSLFVVPNHLTEQMGREFMTLYPGANILVTTRKDFEKTNRKRFLGKIATGEYDAIIIGHSQFEKIAMSKQYQEEYIQNIINEYEDFIRENRLNKDEGSRITVKQLEAKKKNLQTKLQKIHDDSKKDTDTLTFEELGIDRMFVDEAHSFKNLGIKTKMGNVAGISTTDAQKSNDMFMKCRYMDEKTNGKGIVFATGTPVSNSMTELYTMQRYLQYDTLKAKDIDIFDCWASTYGKTVTSLELSPEGTGYRSKTRFSKFYNLPDLMNIFKMVADIKTADMLDLDVPKSKFTTIKTKPTEEQREILSILSNRADIVRNGLIEPTEDNMLKITNDGKKLALDQRLIDDSLEDYSNSKVNICINNVFDIWNKTKENKSTQLIFCDMSTPSKTFNVYDDIKSKLIERGISENEIAFIHDAKTEKEKETLFEKVRKGDIRILIGSTAKCGAGTNIQNKLIAMHDLDVPWRPSDLEQRAGRIVRQGNENKEVEIFRYITEDTFDGYLWQTIENKQRFISQIMTSKSPLRSMDDVDESTLSYAEIKALAIGNPYIKQKMDLEVEIGKLKLLESSYNANLYDLESKVKNDYPIGISMLENSIKSVENDINRAKISNNKEFNGIFILDKNYKIEKEVDKILLEISKTINLTNNKIKIGKYENFDLEMFYDFQKNNHYLKLLGDKNYETRLLKTGGNIEKLNDLILSIKDNKKILEEHLKNKKAEFEVAKEDIKKPFAKEEELKEKILELSKINKILDLDGTKISLEDEKDLNKTKEEILNLYNKVNNTDKSIDNFEDIFPNSKEIFIKDNKNNSYFKFDLETCSSKIKIDNNVVEKVYEYDEELDLSPLTQLKNEIKLFIEDFKTLNIDKVENITKTWCR</sequence>
<dbReference type="RefSeq" id="WP_201275876.1">
    <property type="nucleotide sequence ID" value="NZ_JACVDA010000020.1"/>
</dbReference>
<dbReference type="PANTHER" id="PTHR41313:SF1">
    <property type="entry name" value="DNA METHYLASE ADENINE-SPECIFIC DOMAIN-CONTAINING PROTEIN"/>
    <property type="match status" value="1"/>
</dbReference>
<dbReference type="PROSITE" id="PS50008">
    <property type="entry name" value="PIPLC_Y_DOMAIN"/>
    <property type="match status" value="1"/>
</dbReference>
<dbReference type="SUPFAM" id="SSF52540">
    <property type="entry name" value="P-loop containing nucleoside triphosphate hydrolases"/>
    <property type="match status" value="2"/>
</dbReference>
<name>A0ABS1CAE5_9FIRM</name>
<dbReference type="Gene3D" id="3.40.1360.10">
    <property type="match status" value="1"/>
</dbReference>
<comment type="caution">
    <text evidence="5">The sequence shown here is derived from an EMBL/GenBank/DDBJ whole genome shotgun (WGS) entry which is preliminary data.</text>
</comment>